<dbReference type="GO" id="GO:0016042">
    <property type="term" value="P:lipid catabolic process"/>
    <property type="evidence" value="ECO:0007669"/>
    <property type="project" value="UniProtKB-KW"/>
</dbReference>
<dbReference type="InterPro" id="IPR036444">
    <property type="entry name" value="PLipase_A2_dom_sf"/>
</dbReference>
<comment type="caution">
    <text evidence="14">The sequence shown here is derived from an EMBL/GenBank/DDBJ whole genome shotgun (WGS) entry which is preliminary data.</text>
</comment>
<organism evidence="14 15">
    <name type="scientific">Arctia plantaginis</name>
    <name type="common">Wood tiger moth</name>
    <name type="synonym">Phalaena plantaginis</name>
    <dbReference type="NCBI Taxonomy" id="874455"/>
    <lineage>
        <taxon>Eukaryota</taxon>
        <taxon>Metazoa</taxon>
        <taxon>Ecdysozoa</taxon>
        <taxon>Arthropoda</taxon>
        <taxon>Hexapoda</taxon>
        <taxon>Insecta</taxon>
        <taxon>Pterygota</taxon>
        <taxon>Neoptera</taxon>
        <taxon>Endopterygota</taxon>
        <taxon>Lepidoptera</taxon>
        <taxon>Glossata</taxon>
        <taxon>Ditrysia</taxon>
        <taxon>Noctuoidea</taxon>
        <taxon>Erebidae</taxon>
        <taxon>Arctiinae</taxon>
        <taxon>Arctia</taxon>
    </lineage>
</organism>
<evidence type="ECO:0000256" key="11">
    <source>
        <dbReference type="ARBA" id="ARBA00023157"/>
    </source>
</evidence>
<dbReference type="GO" id="GO:0046872">
    <property type="term" value="F:metal ion binding"/>
    <property type="evidence" value="ECO:0007669"/>
    <property type="project" value="UniProtKB-KW"/>
</dbReference>
<dbReference type="AlphaFoldDB" id="A0A8S1AM37"/>
<evidence type="ECO:0000256" key="12">
    <source>
        <dbReference type="ARBA" id="ARBA00029903"/>
    </source>
</evidence>
<keyword evidence="6" id="KW-0479">Metal-binding</keyword>
<evidence type="ECO:0000256" key="2">
    <source>
        <dbReference type="ARBA" id="ARBA00004613"/>
    </source>
</evidence>
<dbReference type="EMBL" id="CADEBD010000327">
    <property type="protein sequence ID" value="CAB3245798.1"/>
    <property type="molecule type" value="Genomic_DNA"/>
</dbReference>
<evidence type="ECO:0000256" key="5">
    <source>
        <dbReference type="ARBA" id="ARBA00022525"/>
    </source>
</evidence>
<accession>A0A8S1AM37</accession>
<keyword evidence="11" id="KW-1015">Disulfide bond</keyword>
<keyword evidence="10" id="KW-0443">Lipid metabolism</keyword>
<dbReference type="PROSITE" id="PS00118">
    <property type="entry name" value="PA2_HIS"/>
    <property type="match status" value="1"/>
</dbReference>
<evidence type="ECO:0000256" key="4">
    <source>
        <dbReference type="ARBA" id="ARBA00021721"/>
    </source>
</evidence>
<protein>
    <recommendedName>
        <fullName evidence="4">Phospholipase A2</fullName>
        <ecNumber evidence="3">3.1.1.4</ecNumber>
    </recommendedName>
    <alternativeName>
        <fullName evidence="12">Phosphatidylcholine 2-acylhydrolase</fullName>
    </alternativeName>
</protein>
<dbReference type="Pfam" id="PF05826">
    <property type="entry name" value="Phospholip_A2_2"/>
    <property type="match status" value="1"/>
</dbReference>
<dbReference type="SUPFAM" id="SSF48619">
    <property type="entry name" value="Phospholipase A2, PLA2"/>
    <property type="match status" value="1"/>
</dbReference>
<keyword evidence="8" id="KW-0106">Calcium</keyword>
<evidence type="ECO:0000256" key="8">
    <source>
        <dbReference type="ARBA" id="ARBA00022837"/>
    </source>
</evidence>
<evidence type="ECO:0000256" key="3">
    <source>
        <dbReference type="ARBA" id="ARBA00013278"/>
    </source>
</evidence>
<comment type="subcellular location">
    <subcellularLocation>
        <location evidence="2">Secreted</location>
    </subcellularLocation>
</comment>
<dbReference type="FunFam" id="1.20.90.10:FF:000002">
    <property type="entry name" value="Phospholipase A2 group III"/>
    <property type="match status" value="1"/>
</dbReference>
<dbReference type="Gene3D" id="1.20.90.10">
    <property type="entry name" value="Phospholipase A2 domain"/>
    <property type="match status" value="1"/>
</dbReference>
<feature type="domain" description="Phospholipase A2-like central" evidence="13">
    <location>
        <begin position="5"/>
        <end position="97"/>
    </location>
</feature>
<gene>
    <name evidence="14" type="ORF">APLA_LOCUS11247</name>
</gene>
<dbReference type="GO" id="GO:0004623">
    <property type="term" value="F:phospholipase A2 activity"/>
    <property type="evidence" value="ECO:0007669"/>
    <property type="project" value="UniProtKB-EC"/>
</dbReference>
<evidence type="ECO:0000256" key="1">
    <source>
        <dbReference type="ARBA" id="ARBA00001913"/>
    </source>
</evidence>
<dbReference type="PANTHER" id="PTHR12253">
    <property type="entry name" value="RH14732P"/>
    <property type="match status" value="1"/>
</dbReference>
<evidence type="ECO:0000259" key="13">
    <source>
        <dbReference type="Pfam" id="PF05826"/>
    </source>
</evidence>
<evidence type="ECO:0000256" key="7">
    <source>
        <dbReference type="ARBA" id="ARBA00022801"/>
    </source>
</evidence>
<dbReference type="GO" id="GO:0005576">
    <property type="term" value="C:extracellular region"/>
    <property type="evidence" value="ECO:0007669"/>
    <property type="project" value="UniProtKB-SubCell"/>
</dbReference>
<keyword evidence="7" id="KW-0378">Hydrolase</keyword>
<reference evidence="14 15" key="1">
    <citation type="submission" date="2020-04" db="EMBL/GenBank/DDBJ databases">
        <authorList>
            <person name="Wallbank WR R."/>
            <person name="Pardo Diaz C."/>
            <person name="Kozak K."/>
            <person name="Martin S."/>
            <person name="Jiggins C."/>
            <person name="Moest M."/>
            <person name="Warren A I."/>
            <person name="Byers J.R.P. K."/>
            <person name="Montejo-Kovacevich G."/>
            <person name="Yen C E."/>
        </authorList>
    </citation>
    <scope>NUCLEOTIDE SEQUENCE [LARGE SCALE GENOMIC DNA]</scope>
</reference>
<keyword evidence="5" id="KW-0964">Secreted</keyword>
<evidence type="ECO:0000313" key="14">
    <source>
        <dbReference type="EMBL" id="CAB3245798.1"/>
    </source>
</evidence>
<sequence>MMNLCTKWCGAGNIADGYEDLGTEIEADMCCRDHDNCPEVIPGGETRHNLTNTVFYSRLSCHCDNTFHRCLKSADTRAANIIGNIYFNALQTKCYRKDYPILKCTKRGGWFNTKCLAYSYDTKAEQQYQWFDVKEF</sequence>
<evidence type="ECO:0000256" key="10">
    <source>
        <dbReference type="ARBA" id="ARBA00023098"/>
    </source>
</evidence>
<dbReference type="InterPro" id="IPR033113">
    <property type="entry name" value="PLA2_histidine"/>
</dbReference>
<dbReference type="GO" id="GO:0006644">
    <property type="term" value="P:phospholipid metabolic process"/>
    <property type="evidence" value="ECO:0007669"/>
    <property type="project" value="InterPro"/>
</dbReference>
<dbReference type="OrthoDB" id="7468851at2759"/>
<proteinExistence type="predicted"/>
<dbReference type="Proteomes" id="UP000494256">
    <property type="component" value="Unassembled WGS sequence"/>
</dbReference>
<keyword evidence="9" id="KW-0442">Lipid degradation</keyword>
<comment type="cofactor">
    <cofactor evidence="1">
        <name>Ca(2+)</name>
        <dbReference type="ChEBI" id="CHEBI:29108"/>
    </cofactor>
</comment>
<dbReference type="GO" id="GO:0050482">
    <property type="term" value="P:arachidonate secretion"/>
    <property type="evidence" value="ECO:0007669"/>
    <property type="project" value="InterPro"/>
</dbReference>
<evidence type="ECO:0000256" key="9">
    <source>
        <dbReference type="ARBA" id="ARBA00022963"/>
    </source>
</evidence>
<dbReference type="InterPro" id="IPR016090">
    <property type="entry name" value="PLA2-like_dom"/>
</dbReference>
<dbReference type="EC" id="3.1.1.4" evidence="3"/>
<name>A0A8S1AM37_ARCPL</name>
<evidence type="ECO:0000313" key="15">
    <source>
        <dbReference type="Proteomes" id="UP000494256"/>
    </source>
</evidence>
<evidence type="ECO:0000256" key="6">
    <source>
        <dbReference type="ARBA" id="ARBA00022723"/>
    </source>
</evidence>